<keyword evidence="2" id="KW-0472">Membrane</keyword>
<dbReference type="Gene3D" id="1.10.510.10">
    <property type="entry name" value="Transferase(Phosphotransferase) domain 1"/>
    <property type="match status" value="1"/>
</dbReference>
<comment type="caution">
    <text evidence="3">The sequence shown here is derived from an EMBL/GenBank/DDBJ whole genome shotgun (WGS) entry which is preliminary data.</text>
</comment>
<feature type="region of interest" description="Disordered" evidence="1">
    <location>
        <begin position="354"/>
        <end position="374"/>
    </location>
</feature>
<evidence type="ECO:0000256" key="2">
    <source>
        <dbReference type="SAM" id="Phobius"/>
    </source>
</evidence>
<name>A0A8J3SUV3_9ACTN</name>
<sequence>MNDPGLLAGRYRLLERRDPAGMSRRARDELLQRDVTVTEVRLPPPGPHRDWLLGQLRAAAELRHPGVVTLHDAVPAPDRMWLILEAVAGRSLAQTVRADGPLPTERAAEVGLAVLDALTAAQRHGVNLTATPETILLGPGGRVVLTGVAAAPADELRDLGTALFTAVEGHLPGARSAFRTADGTPLASPETGSTGPLAPLLDGLLSADPAHRPDADSVRLTLESLAPRASNARRRTLIAVTVAVVCALVITGGVMWGMRGTTAPAAAPAPTAPYADPGPLRTMPPLCELFTAEQLARLDVREKPSAWGKGCIWGPAREDDPRSLQRQLSVNAKLYPEAAEATRAFAARLDSAAEGAGTRDGSTQSAPREVGGLGNEAFTGEVVNGGYSVTAFVRVSNLVLTLQYQRNAGEPAEEIGQGALTAARWAVEALVREN</sequence>
<dbReference type="Proteomes" id="UP000634476">
    <property type="component" value="Unassembled WGS sequence"/>
</dbReference>
<keyword evidence="2" id="KW-1133">Transmembrane helix</keyword>
<gene>
    <name evidence="3" type="ORF">Pta02_30720</name>
</gene>
<dbReference type="EMBL" id="BOOK01000020">
    <property type="protein sequence ID" value="GII01064.1"/>
    <property type="molecule type" value="Genomic_DNA"/>
</dbReference>
<dbReference type="InterPro" id="IPR011009">
    <property type="entry name" value="Kinase-like_dom_sf"/>
</dbReference>
<accession>A0A8J3SUV3</accession>
<feature type="region of interest" description="Disordered" evidence="1">
    <location>
        <begin position="180"/>
        <end position="208"/>
    </location>
</feature>
<evidence type="ECO:0000313" key="3">
    <source>
        <dbReference type="EMBL" id="GII01064.1"/>
    </source>
</evidence>
<dbReference type="Gene3D" id="3.30.200.20">
    <property type="entry name" value="Phosphorylase Kinase, domain 1"/>
    <property type="match status" value="1"/>
</dbReference>
<feature type="transmembrane region" description="Helical" evidence="2">
    <location>
        <begin position="237"/>
        <end position="258"/>
    </location>
</feature>
<protein>
    <recommendedName>
        <fullName evidence="5">Protein kinase domain-containing protein</fullName>
    </recommendedName>
</protein>
<dbReference type="SUPFAM" id="SSF56112">
    <property type="entry name" value="Protein kinase-like (PK-like)"/>
    <property type="match status" value="1"/>
</dbReference>
<evidence type="ECO:0000256" key="1">
    <source>
        <dbReference type="SAM" id="MobiDB-lite"/>
    </source>
</evidence>
<organism evidence="3 4">
    <name type="scientific">Planobispora takensis</name>
    <dbReference type="NCBI Taxonomy" id="1367882"/>
    <lineage>
        <taxon>Bacteria</taxon>
        <taxon>Bacillati</taxon>
        <taxon>Actinomycetota</taxon>
        <taxon>Actinomycetes</taxon>
        <taxon>Streptosporangiales</taxon>
        <taxon>Streptosporangiaceae</taxon>
        <taxon>Planobispora</taxon>
    </lineage>
</organism>
<reference evidence="3" key="1">
    <citation type="submission" date="2021-01" db="EMBL/GenBank/DDBJ databases">
        <title>Whole genome shotgun sequence of Planobispora takensis NBRC 109077.</title>
        <authorList>
            <person name="Komaki H."/>
            <person name="Tamura T."/>
        </authorList>
    </citation>
    <scope>NUCLEOTIDE SEQUENCE</scope>
    <source>
        <strain evidence="3">NBRC 109077</strain>
    </source>
</reference>
<keyword evidence="4" id="KW-1185">Reference proteome</keyword>
<proteinExistence type="predicted"/>
<evidence type="ECO:0008006" key="5">
    <source>
        <dbReference type="Google" id="ProtNLM"/>
    </source>
</evidence>
<keyword evidence="2" id="KW-0812">Transmembrane</keyword>
<dbReference type="AlphaFoldDB" id="A0A8J3SUV3"/>
<dbReference type="RefSeq" id="WP_203875446.1">
    <property type="nucleotide sequence ID" value="NZ_BOOK01000020.1"/>
</dbReference>
<evidence type="ECO:0000313" key="4">
    <source>
        <dbReference type="Proteomes" id="UP000634476"/>
    </source>
</evidence>